<dbReference type="Proteomes" id="UP001501585">
    <property type="component" value="Unassembled WGS sequence"/>
</dbReference>
<proteinExistence type="predicted"/>
<protein>
    <submittedName>
        <fullName evidence="2">Uncharacterized protein</fullName>
    </submittedName>
</protein>
<evidence type="ECO:0000313" key="3">
    <source>
        <dbReference type="Proteomes" id="UP001501585"/>
    </source>
</evidence>
<accession>A0ABN2SXX7</accession>
<feature type="compositionally biased region" description="Basic and acidic residues" evidence="1">
    <location>
        <begin position="1"/>
        <end position="20"/>
    </location>
</feature>
<name>A0ABN2SXX7_9ACTN</name>
<evidence type="ECO:0000313" key="2">
    <source>
        <dbReference type="EMBL" id="GAA1994508.1"/>
    </source>
</evidence>
<keyword evidence="3" id="KW-1185">Reference proteome</keyword>
<feature type="region of interest" description="Disordered" evidence="1">
    <location>
        <begin position="1"/>
        <end position="44"/>
    </location>
</feature>
<evidence type="ECO:0000256" key="1">
    <source>
        <dbReference type="SAM" id="MobiDB-lite"/>
    </source>
</evidence>
<sequence length="44" mass="4479">MGKHGDQDKPADGGKGKDGDGQNPSKHGSEGFPDQSGDGQDPNK</sequence>
<reference evidence="2 3" key="1">
    <citation type="journal article" date="2019" name="Int. J. Syst. Evol. Microbiol.">
        <title>The Global Catalogue of Microorganisms (GCM) 10K type strain sequencing project: providing services to taxonomists for standard genome sequencing and annotation.</title>
        <authorList>
            <consortium name="The Broad Institute Genomics Platform"/>
            <consortium name="The Broad Institute Genome Sequencing Center for Infectious Disease"/>
            <person name="Wu L."/>
            <person name="Ma J."/>
        </authorList>
    </citation>
    <scope>NUCLEOTIDE SEQUENCE [LARGE SCALE GENOMIC DNA]</scope>
    <source>
        <strain evidence="2 3">JCM 15313</strain>
    </source>
</reference>
<gene>
    <name evidence="2" type="ORF">GCM10009799_20790</name>
</gene>
<comment type="caution">
    <text evidence="2">The sequence shown here is derived from an EMBL/GenBank/DDBJ whole genome shotgun (WGS) entry which is preliminary data.</text>
</comment>
<organism evidence="2 3">
    <name type="scientific">Nocardiopsis rhodophaea</name>
    <dbReference type="NCBI Taxonomy" id="280238"/>
    <lineage>
        <taxon>Bacteria</taxon>
        <taxon>Bacillati</taxon>
        <taxon>Actinomycetota</taxon>
        <taxon>Actinomycetes</taxon>
        <taxon>Streptosporangiales</taxon>
        <taxon>Nocardiopsidaceae</taxon>
        <taxon>Nocardiopsis</taxon>
    </lineage>
</organism>
<dbReference type="EMBL" id="BAAAPC010000007">
    <property type="protein sequence ID" value="GAA1994508.1"/>
    <property type="molecule type" value="Genomic_DNA"/>
</dbReference>
<dbReference type="RefSeq" id="WP_344161761.1">
    <property type="nucleotide sequence ID" value="NZ_BAAAPC010000007.1"/>
</dbReference>